<feature type="region of interest" description="Disordered" evidence="1">
    <location>
        <begin position="42"/>
        <end position="83"/>
    </location>
</feature>
<keyword evidence="3" id="KW-1185">Reference proteome</keyword>
<organism evidence="2 3">
    <name type="scientific">Desmophyllum pertusum</name>
    <dbReference type="NCBI Taxonomy" id="174260"/>
    <lineage>
        <taxon>Eukaryota</taxon>
        <taxon>Metazoa</taxon>
        <taxon>Cnidaria</taxon>
        <taxon>Anthozoa</taxon>
        <taxon>Hexacorallia</taxon>
        <taxon>Scleractinia</taxon>
        <taxon>Caryophylliina</taxon>
        <taxon>Caryophylliidae</taxon>
        <taxon>Desmophyllum</taxon>
    </lineage>
</organism>
<dbReference type="EMBL" id="MU827950">
    <property type="protein sequence ID" value="KAJ7314525.1"/>
    <property type="molecule type" value="Genomic_DNA"/>
</dbReference>
<evidence type="ECO:0000256" key="1">
    <source>
        <dbReference type="SAM" id="MobiDB-lite"/>
    </source>
</evidence>
<reference evidence="2" key="1">
    <citation type="submission" date="2023-01" db="EMBL/GenBank/DDBJ databases">
        <title>Genome assembly of the deep-sea coral Lophelia pertusa.</title>
        <authorList>
            <person name="Herrera S."/>
            <person name="Cordes E."/>
        </authorList>
    </citation>
    <scope>NUCLEOTIDE SEQUENCE</scope>
    <source>
        <strain evidence="2">USNM1676648</strain>
        <tissue evidence="2">Polyp</tissue>
    </source>
</reference>
<name>A0A9W9Y9S8_9CNID</name>
<evidence type="ECO:0000313" key="2">
    <source>
        <dbReference type="EMBL" id="KAJ7314525.1"/>
    </source>
</evidence>
<comment type="caution">
    <text evidence="2">The sequence shown here is derived from an EMBL/GenBank/DDBJ whole genome shotgun (WGS) entry which is preliminary data.</text>
</comment>
<dbReference type="Proteomes" id="UP001163046">
    <property type="component" value="Unassembled WGS sequence"/>
</dbReference>
<gene>
    <name evidence="2" type="ORF">OS493_039282</name>
</gene>
<feature type="compositionally biased region" description="Basic and acidic residues" evidence="1">
    <location>
        <begin position="44"/>
        <end position="59"/>
    </location>
</feature>
<feature type="compositionally biased region" description="Basic and acidic residues" evidence="1">
    <location>
        <begin position="66"/>
        <end position="83"/>
    </location>
</feature>
<feature type="non-terminal residue" evidence="2">
    <location>
        <position position="83"/>
    </location>
</feature>
<accession>A0A9W9Y9S8</accession>
<dbReference type="AlphaFoldDB" id="A0A9W9Y9S8"/>
<proteinExistence type="predicted"/>
<feature type="non-terminal residue" evidence="2">
    <location>
        <position position="1"/>
    </location>
</feature>
<protein>
    <submittedName>
        <fullName evidence="2">Uncharacterized protein</fullName>
    </submittedName>
</protein>
<evidence type="ECO:0000313" key="3">
    <source>
        <dbReference type="Proteomes" id="UP001163046"/>
    </source>
</evidence>
<sequence>ELKVNNESLPNKQQNVTAIIEEAHSTTREARKRLDTETVTMKTETTKTQEENARLHQQLDEYNIQDAKDRKKTLDAEKMEEWE</sequence>